<comment type="pathway">
    <text evidence="1 10">Amino-acid biosynthesis; L-isoleucine biosynthesis; L-isoleucine from 2-oxobutanoate: step 4/4.</text>
</comment>
<dbReference type="GO" id="GO:0004084">
    <property type="term" value="F:branched-chain-amino-acid transaminase activity"/>
    <property type="evidence" value="ECO:0007669"/>
    <property type="project" value="UniProtKB-EC"/>
</dbReference>
<dbReference type="Proteomes" id="UP001196565">
    <property type="component" value="Unassembled WGS sequence"/>
</dbReference>
<comment type="cofactor">
    <cofactor evidence="10">
        <name>pyridoxal 5'-phosphate</name>
        <dbReference type="ChEBI" id="CHEBI:597326"/>
    </cofactor>
</comment>
<dbReference type="InterPro" id="IPR043132">
    <property type="entry name" value="BCAT-like_C"/>
</dbReference>
<comment type="catalytic activity">
    <reaction evidence="9 10">
        <text>L-leucine + 2-oxoglutarate = 4-methyl-2-oxopentanoate + L-glutamate</text>
        <dbReference type="Rhea" id="RHEA:18321"/>
        <dbReference type="ChEBI" id="CHEBI:16810"/>
        <dbReference type="ChEBI" id="CHEBI:17865"/>
        <dbReference type="ChEBI" id="CHEBI:29985"/>
        <dbReference type="ChEBI" id="CHEBI:57427"/>
        <dbReference type="EC" id="2.6.1.42"/>
    </reaction>
</comment>
<dbReference type="InterPro" id="IPR001544">
    <property type="entry name" value="Aminotrans_IV"/>
</dbReference>
<organism evidence="11 12">
    <name type="scientific">Roseomonas alba</name>
    <dbReference type="NCBI Taxonomy" id="2846776"/>
    <lineage>
        <taxon>Bacteria</taxon>
        <taxon>Pseudomonadati</taxon>
        <taxon>Pseudomonadota</taxon>
        <taxon>Alphaproteobacteria</taxon>
        <taxon>Acetobacterales</taxon>
        <taxon>Roseomonadaceae</taxon>
        <taxon>Roseomonas</taxon>
    </lineage>
</organism>
<dbReference type="Gene3D" id="3.30.470.10">
    <property type="match status" value="1"/>
</dbReference>
<dbReference type="EMBL" id="JAHYBZ010000010">
    <property type="protein sequence ID" value="MBW6401252.1"/>
    <property type="molecule type" value="Genomic_DNA"/>
</dbReference>
<keyword evidence="6 10" id="KW-0808">Transferase</keyword>
<dbReference type="NCBIfam" id="TIGR01122">
    <property type="entry name" value="ilvE_I"/>
    <property type="match status" value="1"/>
</dbReference>
<comment type="pathway">
    <text evidence="2 10">Amino-acid biosynthesis; L-valine biosynthesis; L-valine from pyruvate: step 4/4.</text>
</comment>
<name>A0ABS7AHQ7_9PROT</name>
<comment type="catalytic activity">
    <reaction evidence="7 10">
        <text>L-valine + 2-oxoglutarate = 3-methyl-2-oxobutanoate + L-glutamate</text>
        <dbReference type="Rhea" id="RHEA:24813"/>
        <dbReference type="ChEBI" id="CHEBI:11851"/>
        <dbReference type="ChEBI" id="CHEBI:16810"/>
        <dbReference type="ChEBI" id="CHEBI:29985"/>
        <dbReference type="ChEBI" id="CHEBI:57762"/>
        <dbReference type="EC" id="2.6.1.42"/>
    </reaction>
</comment>
<sequence length="304" mass="33149">MAWTAHTIIQNGKAIPFEEARIHPLAVGLAYGASVFEGIRAYINPVTKRLSVFRLEEHLVRLDQGMKFMRFDDPPSRDELRQGVLDSVKANAPDDDAYIRLQVHIESLGNQSTTGKVGWVCAAIPRERSPKRTSGLALGVSSWTRIADNTTPARIKATANYHAGRIATLQSKADGYDAPILLTREGKVSESAGACLCLVRDGVMITPARDSDILESVTRTTVMQLAAELGVPVEERRADRSELYVADEVFLCGTGQELVPVATIDRLPVGDGKPGAITMKLQEAYESVVRGTTDAHAEWRTPVV</sequence>
<dbReference type="Pfam" id="PF01063">
    <property type="entry name" value="Aminotran_4"/>
    <property type="match status" value="1"/>
</dbReference>
<evidence type="ECO:0000256" key="8">
    <source>
        <dbReference type="ARBA" id="ARBA00048798"/>
    </source>
</evidence>
<evidence type="ECO:0000256" key="2">
    <source>
        <dbReference type="ARBA" id="ARBA00004931"/>
    </source>
</evidence>
<keyword evidence="12" id="KW-1185">Reference proteome</keyword>
<dbReference type="InterPro" id="IPR050571">
    <property type="entry name" value="Class-IV_PLP-Dep_Aminotrnsfr"/>
</dbReference>
<keyword evidence="10" id="KW-0028">Amino-acid biosynthesis</keyword>
<comment type="pathway">
    <text evidence="3 10">Amino-acid biosynthesis; L-leucine biosynthesis; L-leucine from 3-methyl-2-oxobutanoate: step 4/4.</text>
</comment>
<dbReference type="InterPro" id="IPR036038">
    <property type="entry name" value="Aminotransferase-like"/>
</dbReference>
<reference evidence="11 12" key="1">
    <citation type="submission" date="2021-07" db="EMBL/GenBank/DDBJ databases">
        <authorList>
            <person name="So Y."/>
        </authorList>
    </citation>
    <scope>NUCLEOTIDE SEQUENCE [LARGE SCALE GENOMIC DNA]</scope>
    <source>
        <strain evidence="11 12">HJA6</strain>
    </source>
</reference>
<evidence type="ECO:0000256" key="3">
    <source>
        <dbReference type="ARBA" id="ARBA00005072"/>
    </source>
</evidence>
<evidence type="ECO:0000256" key="1">
    <source>
        <dbReference type="ARBA" id="ARBA00004824"/>
    </source>
</evidence>
<evidence type="ECO:0000256" key="5">
    <source>
        <dbReference type="ARBA" id="ARBA00022576"/>
    </source>
</evidence>
<evidence type="ECO:0000256" key="9">
    <source>
        <dbReference type="ARBA" id="ARBA00049229"/>
    </source>
</evidence>
<dbReference type="InterPro" id="IPR005785">
    <property type="entry name" value="B_amino_transI"/>
</dbReference>
<evidence type="ECO:0000313" key="11">
    <source>
        <dbReference type="EMBL" id="MBW6401252.1"/>
    </source>
</evidence>
<keyword evidence="10" id="KW-0100">Branched-chain amino acid biosynthesis</keyword>
<dbReference type="InterPro" id="IPR043131">
    <property type="entry name" value="BCAT-like_N"/>
</dbReference>
<dbReference type="PANTHER" id="PTHR42743">
    <property type="entry name" value="AMINO-ACID AMINOTRANSFERASE"/>
    <property type="match status" value="1"/>
</dbReference>
<comment type="catalytic activity">
    <reaction evidence="8 10">
        <text>L-isoleucine + 2-oxoglutarate = (S)-3-methyl-2-oxopentanoate + L-glutamate</text>
        <dbReference type="Rhea" id="RHEA:24801"/>
        <dbReference type="ChEBI" id="CHEBI:16810"/>
        <dbReference type="ChEBI" id="CHEBI:29985"/>
        <dbReference type="ChEBI" id="CHEBI:35146"/>
        <dbReference type="ChEBI" id="CHEBI:58045"/>
        <dbReference type="EC" id="2.6.1.42"/>
    </reaction>
</comment>
<dbReference type="PANTHER" id="PTHR42743:SF4">
    <property type="entry name" value="BRANCHED-CHAIN-AMINO-ACID AMINOTRANSFERASE-RELATED"/>
    <property type="match status" value="1"/>
</dbReference>
<keyword evidence="10" id="KW-0663">Pyridoxal phosphate</keyword>
<keyword evidence="5 10" id="KW-0032">Aminotransferase</keyword>
<evidence type="ECO:0000256" key="10">
    <source>
        <dbReference type="RuleBase" id="RU364094"/>
    </source>
</evidence>
<gene>
    <name evidence="10 11" type="primary">ilvE</name>
    <name evidence="11" type="ORF">KPL78_25565</name>
</gene>
<dbReference type="Gene3D" id="3.20.10.10">
    <property type="entry name" value="D-amino Acid Aminotransferase, subunit A, domain 2"/>
    <property type="match status" value="1"/>
</dbReference>
<evidence type="ECO:0000256" key="6">
    <source>
        <dbReference type="ARBA" id="ARBA00022679"/>
    </source>
</evidence>
<evidence type="ECO:0000313" key="12">
    <source>
        <dbReference type="Proteomes" id="UP001196565"/>
    </source>
</evidence>
<comment type="function">
    <text evidence="10">Acts on leucine, isoleucine and valine.</text>
</comment>
<dbReference type="SUPFAM" id="SSF56752">
    <property type="entry name" value="D-aminoacid aminotransferase-like PLP-dependent enzymes"/>
    <property type="match status" value="1"/>
</dbReference>
<protein>
    <recommendedName>
        <fullName evidence="10">Branched-chain-amino-acid aminotransferase</fullName>
        <shortName evidence="10">BCAT</shortName>
        <ecNumber evidence="10">2.6.1.42</ecNumber>
    </recommendedName>
</protein>
<evidence type="ECO:0000256" key="4">
    <source>
        <dbReference type="ARBA" id="ARBA00009320"/>
    </source>
</evidence>
<accession>A0ABS7AHQ7</accession>
<dbReference type="RefSeq" id="WP_219765810.1">
    <property type="nucleotide sequence ID" value="NZ_JAHYBZ010000010.1"/>
</dbReference>
<proteinExistence type="inferred from homology"/>
<evidence type="ECO:0000256" key="7">
    <source>
        <dbReference type="ARBA" id="ARBA00048212"/>
    </source>
</evidence>
<comment type="caution">
    <text evidence="11">The sequence shown here is derived from an EMBL/GenBank/DDBJ whole genome shotgun (WGS) entry which is preliminary data.</text>
</comment>
<dbReference type="EC" id="2.6.1.42" evidence="10"/>
<dbReference type="CDD" id="cd00449">
    <property type="entry name" value="PLPDE_IV"/>
    <property type="match status" value="1"/>
</dbReference>
<comment type="similarity">
    <text evidence="4 10">Belongs to the class-IV pyridoxal-phosphate-dependent aminotransferase family.</text>
</comment>